<comment type="function">
    <text evidence="8">This protein is a component of the acetyl coenzyme A carboxylase complex; first, biotin carboxylase catalyzes the carboxylation of the carrier protein and then the transcarboxylase transfers the carboxyl group to form malonyl-CoA.</text>
</comment>
<reference evidence="10" key="1">
    <citation type="journal article" date="2023" name="J. Phycol.">
        <title>Revised classification of the Cyanidiophyceae based on plastid genome data with descriptions of the Cavernulicolales ord. nov. and Galdieriales ord. nov. (Rhodophyta).</title>
        <authorList>
            <person name="Park S.I."/>
            <person name="Cho C.H."/>
            <person name="Ciniglia C."/>
            <person name="Huang T.Y."/>
            <person name="Liu S.L."/>
            <person name="Bustamante D.E."/>
            <person name="Calderon M.S."/>
            <person name="Mansilla A."/>
            <person name="McDermott T."/>
            <person name="Andersen R.A."/>
            <person name="Yoon H.S."/>
        </authorList>
    </citation>
    <scope>NUCLEOTIDE SEQUENCE</scope>
</reference>
<evidence type="ECO:0000259" key="9">
    <source>
        <dbReference type="PROSITE" id="PS50968"/>
    </source>
</evidence>
<comment type="subcellular location">
    <subcellularLocation>
        <location evidence="8">Plastid</location>
        <location evidence="8">Chloroplast</location>
    </subcellularLocation>
</comment>
<gene>
    <name evidence="10" type="primary">accB</name>
    <name evidence="10" type="ORF">CspTHAL103_026</name>
</gene>
<evidence type="ECO:0000256" key="7">
    <source>
        <dbReference type="ARBA" id="ARBA00023267"/>
    </source>
</evidence>
<evidence type="ECO:0000256" key="4">
    <source>
        <dbReference type="ARBA" id="ARBA00022832"/>
    </source>
</evidence>
<dbReference type="GO" id="GO:0006633">
    <property type="term" value="P:fatty acid biosynthetic process"/>
    <property type="evidence" value="ECO:0007669"/>
    <property type="project" value="UniProtKB-KW"/>
</dbReference>
<sequence length="164" mass="18629">MVKKSVIESSCKELFTLIENNSLKDLYFKNSTLKIFLNKRINNKILNNEKILEFESINNSIQESKQNFILNSEQCLVTANSKNFDIKIIYAPMAGTFYRASSHNAKPFIEIGDLIIENQVICIIEAMKLMNEIESECSGEIVEILPNNGDFLEKGQAIVKLKSS</sequence>
<dbReference type="SUPFAM" id="SSF51230">
    <property type="entry name" value="Single hybrid motif"/>
    <property type="match status" value="1"/>
</dbReference>
<dbReference type="Pfam" id="PF00364">
    <property type="entry name" value="Biotin_lipoyl"/>
    <property type="match status" value="1"/>
</dbReference>
<keyword evidence="8" id="KW-0150">Chloroplast</keyword>
<dbReference type="InterPro" id="IPR000089">
    <property type="entry name" value="Biotin_lipoyl"/>
</dbReference>
<comment type="pathway">
    <text evidence="1 8">Lipid metabolism; fatty acid biosynthesis.</text>
</comment>
<organism evidence="10">
    <name type="scientific">Cyanidium sp. THAL103</name>
    <dbReference type="NCBI Taxonomy" id="3027999"/>
    <lineage>
        <taxon>Eukaryota</taxon>
        <taxon>Rhodophyta</taxon>
        <taxon>Bangiophyceae</taxon>
        <taxon>Cyanidiales</taxon>
        <taxon>Cyanidiaceae</taxon>
        <taxon>Cyanidium</taxon>
    </lineage>
</organism>
<dbReference type="CDD" id="cd06850">
    <property type="entry name" value="biotinyl_domain"/>
    <property type="match status" value="1"/>
</dbReference>
<dbReference type="InterPro" id="IPR011053">
    <property type="entry name" value="Single_hybrid_motif"/>
</dbReference>
<dbReference type="PROSITE" id="PS50968">
    <property type="entry name" value="BIOTINYL_LIPOYL"/>
    <property type="match status" value="1"/>
</dbReference>
<dbReference type="InterPro" id="IPR001249">
    <property type="entry name" value="AcCoA_biotinCC"/>
</dbReference>
<dbReference type="PANTHER" id="PTHR45266:SF3">
    <property type="entry name" value="OXALOACETATE DECARBOXYLASE ALPHA CHAIN"/>
    <property type="match status" value="1"/>
</dbReference>
<evidence type="ECO:0000256" key="8">
    <source>
        <dbReference type="RuleBase" id="RU364072"/>
    </source>
</evidence>
<keyword evidence="6 8" id="KW-0275">Fatty acid biosynthesis</keyword>
<dbReference type="PANTHER" id="PTHR45266">
    <property type="entry name" value="OXALOACETATE DECARBOXYLASE ALPHA CHAIN"/>
    <property type="match status" value="1"/>
</dbReference>
<dbReference type="EMBL" id="OP616817">
    <property type="protein sequence ID" value="WDA99950.1"/>
    <property type="molecule type" value="Genomic_DNA"/>
</dbReference>
<evidence type="ECO:0000256" key="6">
    <source>
        <dbReference type="ARBA" id="ARBA00023160"/>
    </source>
</evidence>
<dbReference type="AlphaFoldDB" id="A0A9Y1I422"/>
<name>A0A9Y1I422_9RHOD</name>
<evidence type="ECO:0000256" key="1">
    <source>
        <dbReference type="ARBA" id="ARBA00005194"/>
    </source>
</evidence>
<dbReference type="InterPro" id="IPR050709">
    <property type="entry name" value="Biotin_Carboxyl_Carrier/Decarb"/>
</dbReference>
<evidence type="ECO:0000256" key="2">
    <source>
        <dbReference type="ARBA" id="ARBA00017562"/>
    </source>
</evidence>
<dbReference type="GO" id="GO:0003989">
    <property type="term" value="F:acetyl-CoA carboxylase activity"/>
    <property type="evidence" value="ECO:0007669"/>
    <property type="project" value="InterPro"/>
</dbReference>
<evidence type="ECO:0000256" key="3">
    <source>
        <dbReference type="ARBA" id="ARBA00022516"/>
    </source>
</evidence>
<dbReference type="PROSITE" id="PS00188">
    <property type="entry name" value="BIOTIN"/>
    <property type="match status" value="1"/>
</dbReference>
<dbReference type="GO" id="GO:0009507">
    <property type="term" value="C:chloroplast"/>
    <property type="evidence" value="ECO:0007669"/>
    <property type="project" value="UniProtKB-SubCell"/>
</dbReference>
<dbReference type="PRINTS" id="PR01071">
    <property type="entry name" value="ACOABIOTINCC"/>
</dbReference>
<dbReference type="GO" id="GO:0009317">
    <property type="term" value="C:acetyl-CoA carboxylase complex"/>
    <property type="evidence" value="ECO:0007669"/>
    <property type="project" value="InterPro"/>
</dbReference>
<proteinExistence type="predicted"/>
<dbReference type="InterPro" id="IPR001882">
    <property type="entry name" value="Biotin_BS"/>
</dbReference>
<keyword evidence="8 10" id="KW-0934">Plastid</keyword>
<evidence type="ECO:0000313" key="10">
    <source>
        <dbReference type="EMBL" id="WDA99950.1"/>
    </source>
</evidence>
<accession>A0A9Y1I422</accession>
<evidence type="ECO:0000256" key="5">
    <source>
        <dbReference type="ARBA" id="ARBA00023098"/>
    </source>
</evidence>
<keyword evidence="5 8" id="KW-0443">Lipid metabolism</keyword>
<dbReference type="Gene3D" id="2.40.50.100">
    <property type="match status" value="1"/>
</dbReference>
<protein>
    <recommendedName>
        <fullName evidence="2 8">Biotin carboxyl carrier protein of acetyl-CoA carboxylase</fullName>
    </recommendedName>
</protein>
<keyword evidence="3 8" id="KW-0444">Lipid biosynthesis</keyword>
<geneLocation type="plastid" evidence="10"/>
<keyword evidence="7 8" id="KW-0092">Biotin</keyword>
<keyword evidence="4 8" id="KW-0276">Fatty acid metabolism</keyword>
<feature type="domain" description="Lipoyl-binding" evidence="9">
    <location>
        <begin position="86"/>
        <end position="162"/>
    </location>
</feature>